<keyword evidence="6" id="KW-1185">Reference proteome</keyword>
<dbReference type="Pfam" id="PF12833">
    <property type="entry name" value="HTH_18"/>
    <property type="match status" value="1"/>
</dbReference>
<sequence>MQTGRALATGPGFSVGVVTCTDDHAGWSPVESTRAHAVVLPSRGLFRRLADGVGVDLDPTVGYVSVPGAEERFAHPHGGDVCTAISVSSRLWQDVAGDQRPMSAIYVDARLDLAHRRLLRAASGLDRDYRLAESLMALLGLVASRSSAAPVPATDGGSAADRLLVARARAAIAADHPAARGLLPLAASLSASPYRLSRAFSREMGVSLTHYRNRVRVGRALDRLSSGDTAGARLASDLGFADQAHLCRTIRTHVGHTPTEVRMLLTT</sequence>
<evidence type="ECO:0000259" key="4">
    <source>
        <dbReference type="PROSITE" id="PS01124"/>
    </source>
</evidence>
<protein>
    <submittedName>
        <fullName evidence="5">AraC-type DNA-binding protein</fullName>
    </submittedName>
</protein>
<keyword evidence="2 5" id="KW-0238">DNA-binding</keyword>
<organism evidence="5 6">
    <name type="scientific">Asanoa hainanensis</name>
    <dbReference type="NCBI Taxonomy" id="560556"/>
    <lineage>
        <taxon>Bacteria</taxon>
        <taxon>Bacillati</taxon>
        <taxon>Actinomycetota</taxon>
        <taxon>Actinomycetes</taxon>
        <taxon>Micromonosporales</taxon>
        <taxon>Micromonosporaceae</taxon>
        <taxon>Asanoa</taxon>
    </lineage>
</organism>
<dbReference type="PANTHER" id="PTHR46796">
    <property type="entry name" value="HTH-TYPE TRANSCRIPTIONAL ACTIVATOR RHAS-RELATED"/>
    <property type="match status" value="1"/>
</dbReference>
<evidence type="ECO:0000256" key="2">
    <source>
        <dbReference type="ARBA" id="ARBA00023125"/>
    </source>
</evidence>
<dbReference type="GO" id="GO:0043565">
    <property type="term" value="F:sequence-specific DNA binding"/>
    <property type="evidence" value="ECO:0007669"/>
    <property type="project" value="InterPro"/>
</dbReference>
<evidence type="ECO:0000313" key="6">
    <source>
        <dbReference type="Proteomes" id="UP000198362"/>
    </source>
</evidence>
<dbReference type="InterPro" id="IPR018060">
    <property type="entry name" value="HTH_AraC"/>
</dbReference>
<dbReference type="Gene3D" id="1.10.10.60">
    <property type="entry name" value="Homeodomain-like"/>
    <property type="match status" value="1"/>
</dbReference>
<dbReference type="GO" id="GO:0003700">
    <property type="term" value="F:DNA-binding transcription factor activity"/>
    <property type="evidence" value="ECO:0007669"/>
    <property type="project" value="InterPro"/>
</dbReference>
<name>A0A239LJY2_9ACTN</name>
<proteinExistence type="predicted"/>
<gene>
    <name evidence="5" type="ORF">SAMN05421812_104401</name>
</gene>
<evidence type="ECO:0000256" key="1">
    <source>
        <dbReference type="ARBA" id="ARBA00023015"/>
    </source>
</evidence>
<keyword evidence="1" id="KW-0805">Transcription regulation</keyword>
<evidence type="ECO:0000256" key="3">
    <source>
        <dbReference type="ARBA" id="ARBA00023163"/>
    </source>
</evidence>
<feature type="domain" description="HTH araC/xylS-type" evidence="4">
    <location>
        <begin position="166"/>
        <end position="264"/>
    </location>
</feature>
<dbReference type="InterPro" id="IPR009057">
    <property type="entry name" value="Homeodomain-like_sf"/>
</dbReference>
<dbReference type="Proteomes" id="UP000198362">
    <property type="component" value="Unassembled WGS sequence"/>
</dbReference>
<evidence type="ECO:0000313" key="5">
    <source>
        <dbReference type="EMBL" id="SNT30977.1"/>
    </source>
</evidence>
<dbReference type="SUPFAM" id="SSF46689">
    <property type="entry name" value="Homeodomain-like"/>
    <property type="match status" value="1"/>
</dbReference>
<dbReference type="OrthoDB" id="4549023at2"/>
<dbReference type="AlphaFoldDB" id="A0A239LJY2"/>
<accession>A0A239LJY2</accession>
<dbReference type="EMBL" id="FZPH01000004">
    <property type="protein sequence ID" value="SNT30977.1"/>
    <property type="molecule type" value="Genomic_DNA"/>
</dbReference>
<reference evidence="5 6" key="1">
    <citation type="submission" date="2017-06" db="EMBL/GenBank/DDBJ databases">
        <authorList>
            <person name="Kim H.J."/>
            <person name="Triplett B.A."/>
        </authorList>
    </citation>
    <scope>NUCLEOTIDE SEQUENCE [LARGE SCALE GENOMIC DNA]</scope>
    <source>
        <strain evidence="5 6">CGMCC 4.5593</strain>
    </source>
</reference>
<dbReference type="RefSeq" id="WP_089248255.1">
    <property type="nucleotide sequence ID" value="NZ_FZPH01000004.1"/>
</dbReference>
<dbReference type="SMART" id="SM00342">
    <property type="entry name" value="HTH_ARAC"/>
    <property type="match status" value="1"/>
</dbReference>
<dbReference type="InterPro" id="IPR050204">
    <property type="entry name" value="AraC_XylS_family_regulators"/>
</dbReference>
<dbReference type="PROSITE" id="PS01124">
    <property type="entry name" value="HTH_ARAC_FAMILY_2"/>
    <property type="match status" value="1"/>
</dbReference>
<keyword evidence="3" id="KW-0804">Transcription</keyword>